<organism evidence="3 4">
    <name type="scientific">Pseudonocardia thermophila</name>
    <dbReference type="NCBI Taxonomy" id="1848"/>
    <lineage>
        <taxon>Bacteria</taxon>
        <taxon>Bacillati</taxon>
        <taxon>Actinomycetota</taxon>
        <taxon>Actinomycetes</taxon>
        <taxon>Pseudonocardiales</taxon>
        <taxon>Pseudonocardiaceae</taxon>
        <taxon>Pseudonocardia</taxon>
    </lineage>
</organism>
<reference evidence="3 4" key="1">
    <citation type="submission" date="2016-11" db="EMBL/GenBank/DDBJ databases">
        <authorList>
            <person name="Jaros S."/>
            <person name="Januszkiewicz K."/>
            <person name="Wedrychowicz H."/>
        </authorList>
    </citation>
    <scope>NUCLEOTIDE SEQUENCE [LARGE SCALE GENOMIC DNA]</scope>
    <source>
        <strain evidence="3 4">DSM 43832</strain>
    </source>
</reference>
<evidence type="ECO:0000313" key="4">
    <source>
        <dbReference type="Proteomes" id="UP000184363"/>
    </source>
</evidence>
<dbReference type="SUPFAM" id="SSF55874">
    <property type="entry name" value="ATPase domain of HSP90 chaperone/DNA topoisomerase II/histidine kinase"/>
    <property type="match status" value="1"/>
</dbReference>
<keyword evidence="3" id="KW-0808">Transferase</keyword>
<dbReference type="InterPro" id="IPR003594">
    <property type="entry name" value="HATPase_dom"/>
</dbReference>
<dbReference type="InterPro" id="IPR036890">
    <property type="entry name" value="HATPase_C_sf"/>
</dbReference>
<keyword evidence="3" id="KW-0418">Kinase</keyword>
<keyword evidence="1" id="KW-0723">Serine/threonine-protein kinase</keyword>
<accession>A0A1M6SZB5</accession>
<evidence type="ECO:0000259" key="2">
    <source>
        <dbReference type="Pfam" id="PF13581"/>
    </source>
</evidence>
<sequence>MSGRFHIDVAAEPTEIGLVRRAVALFLRVSGWPDAAAEQVVFAVGEAVSNSVEHAFRGFAVGRVGVDLELDAAGLLVTVNDDGRWREPGHSGLRHNGLPLIRAMVDDLVVESDAAGTRAVMRIARG</sequence>
<evidence type="ECO:0000256" key="1">
    <source>
        <dbReference type="ARBA" id="ARBA00022527"/>
    </source>
</evidence>
<dbReference type="PANTHER" id="PTHR35526:SF3">
    <property type="entry name" value="ANTI-SIGMA-F FACTOR RSBW"/>
    <property type="match status" value="1"/>
</dbReference>
<dbReference type="PANTHER" id="PTHR35526">
    <property type="entry name" value="ANTI-SIGMA-F FACTOR RSBW-RELATED"/>
    <property type="match status" value="1"/>
</dbReference>
<dbReference type="AlphaFoldDB" id="A0A1M6SZB5"/>
<name>A0A1M6SZB5_PSETH</name>
<dbReference type="GO" id="GO:0004674">
    <property type="term" value="F:protein serine/threonine kinase activity"/>
    <property type="evidence" value="ECO:0007669"/>
    <property type="project" value="UniProtKB-KW"/>
</dbReference>
<dbReference type="InterPro" id="IPR050267">
    <property type="entry name" value="Anti-sigma-factor_SerPK"/>
</dbReference>
<proteinExistence type="predicted"/>
<dbReference type="RefSeq" id="WP_073456924.1">
    <property type="nucleotide sequence ID" value="NZ_CALGVN010000045.1"/>
</dbReference>
<gene>
    <name evidence="3" type="ORF">SAMN05443637_10755</name>
</gene>
<dbReference type="EMBL" id="FRAP01000007">
    <property type="protein sequence ID" value="SHK50093.1"/>
    <property type="molecule type" value="Genomic_DNA"/>
</dbReference>
<dbReference type="Pfam" id="PF13581">
    <property type="entry name" value="HATPase_c_2"/>
    <property type="match status" value="1"/>
</dbReference>
<dbReference type="STRING" id="1848.SAMN05443637_10755"/>
<dbReference type="CDD" id="cd16936">
    <property type="entry name" value="HATPase_RsbW-like"/>
    <property type="match status" value="1"/>
</dbReference>
<dbReference type="Proteomes" id="UP000184363">
    <property type="component" value="Unassembled WGS sequence"/>
</dbReference>
<dbReference type="Gene3D" id="3.30.565.10">
    <property type="entry name" value="Histidine kinase-like ATPase, C-terminal domain"/>
    <property type="match status" value="1"/>
</dbReference>
<dbReference type="OrthoDB" id="5182724at2"/>
<evidence type="ECO:0000313" key="3">
    <source>
        <dbReference type="EMBL" id="SHK50093.1"/>
    </source>
</evidence>
<protein>
    <submittedName>
        <fullName evidence="3">Anti-sigma regulatory factor (Ser/Thr protein kinase)</fullName>
    </submittedName>
</protein>
<keyword evidence="4" id="KW-1185">Reference proteome</keyword>
<feature type="domain" description="Histidine kinase/HSP90-like ATPase" evidence="2">
    <location>
        <begin position="10"/>
        <end position="122"/>
    </location>
</feature>